<dbReference type="RefSeq" id="WP_190258794.1">
    <property type="nucleotide sequence ID" value="NZ_QFGA01000002.1"/>
</dbReference>
<keyword evidence="4" id="KW-1185">Reference proteome</keyword>
<dbReference type="NCBIfam" id="TIGR00051">
    <property type="entry name" value="YbgC/FadM family acyl-CoA thioesterase"/>
    <property type="match status" value="1"/>
</dbReference>
<comment type="caution">
    <text evidence="3">The sequence shown here is derived from an EMBL/GenBank/DDBJ whole genome shotgun (WGS) entry which is preliminary data.</text>
</comment>
<dbReference type="SUPFAM" id="SSF54637">
    <property type="entry name" value="Thioesterase/thiol ester dehydrase-isomerase"/>
    <property type="match status" value="1"/>
</dbReference>
<accession>A0A4Y7RB45</accession>
<dbReference type="InterPro" id="IPR006684">
    <property type="entry name" value="YbgC/YbaW"/>
</dbReference>
<dbReference type="Gene3D" id="3.10.129.10">
    <property type="entry name" value="Hotdog Thioesterase"/>
    <property type="match status" value="1"/>
</dbReference>
<name>A0A4Y7RB45_9FIRM</name>
<dbReference type="PIRSF" id="PIRSF003230">
    <property type="entry name" value="YbgC"/>
    <property type="match status" value="1"/>
</dbReference>
<proteinExistence type="inferred from homology"/>
<comment type="similarity">
    <text evidence="1">Belongs to the 4-hydroxybenzoyl-CoA thioesterase family.</text>
</comment>
<dbReference type="InterPro" id="IPR029069">
    <property type="entry name" value="HotDog_dom_sf"/>
</dbReference>
<evidence type="ECO:0000256" key="1">
    <source>
        <dbReference type="ARBA" id="ARBA00005953"/>
    </source>
</evidence>
<keyword evidence="2 3" id="KW-0378">Hydrolase</keyword>
<organism evidence="3 4">
    <name type="scientific">Pelotomaculum schinkii</name>
    <dbReference type="NCBI Taxonomy" id="78350"/>
    <lineage>
        <taxon>Bacteria</taxon>
        <taxon>Bacillati</taxon>
        <taxon>Bacillota</taxon>
        <taxon>Clostridia</taxon>
        <taxon>Eubacteriales</taxon>
        <taxon>Desulfotomaculaceae</taxon>
        <taxon>Pelotomaculum</taxon>
    </lineage>
</organism>
<evidence type="ECO:0000256" key="2">
    <source>
        <dbReference type="ARBA" id="ARBA00022801"/>
    </source>
</evidence>
<protein>
    <submittedName>
        <fullName evidence="3">Acyl-CoA thioester hydrolase YbgC</fullName>
        <ecNumber evidence="3">3.1.2.-</ecNumber>
    </submittedName>
</protein>
<evidence type="ECO:0000313" key="4">
    <source>
        <dbReference type="Proteomes" id="UP000298324"/>
    </source>
</evidence>
<dbReference type="CDD" id="cd00586">
    <property type="entry name" value="4HBT"/>
    <property type="match status" value="1"/>
</dbReference>
<dbReference type="EMBL" id="QFGA01000002">
    <property type="protein sequence ID" value="TEB06194.1"/>
    <property type="molecule type" value="Genomic_DNA"/>
</dbReference>
<gene>
    <name evidence="3" type="primary">ybgC_3</name>
    <name evidence="3" type="ORF">Psch_03238</name>
</gene>
<dbReference type="AlphaFoldDB" id="A0A4Y7RB45"/>
<sequence>MEGYRFKTRLRVRYSEVDAQRIVFNSNYLTYLDIAVGEYFREGLQLDLAELEKDEIFDYVIKKVTLNYHKSATMYDWLNIWCRTVKMGNTSMVMEFAITRDGEDDALLTAEILYVSYNPKKKATQPIPDFLRQTIENYEHSGN</sequence>
<dbReference type="PANTHER" id="PTHR31793:SF27">
    <property type="entry name" value="NOVEL THIOESTERASE SUPERFAMILY DOMAIN AND SAPOSIN A-TYPE DOMAIN CONTAINING PROTEIN (0610012H03RIK)"/>
    <property type="match status" value="1"/>
</dbReference>
<evidence type="ECO:0000313" key="3">
    <source>
        <dbReference type="EMBL" id="TEB06194.1"/>
    </source>
</evidence>
<dbReference type="InterPro" id="IPR050563">
    <property type="entry name" value="4-hydroxybenzoyl-CoA_TE"/>
</dbReference>
<dbReference type="GO" id="GO:0047617">
    <property type="term" value="F:fatty acyl-CoA hydrolase activity"/>
    <property type="evidence" value="ECO:0007669"/>
    <property type="project" value="TreeGrafter"/>
</dbReference>
<dbReference type="Pfam" id="PF13279">
    <property type="entry name" value="4HBT_2"/>
    <property type="match status" value="1"/>
</dbReference>
<dbReference type="EC" id="3.1.2.-" evidence="3"/>
<dbReference type="PANTHER" id="PTHR31793">
    <property type="entry name" value="4-HYDROXYBENZOYL-COA THIOESTERASE FAMILY MEMBER"/>
    <property type="match status" value="1"/>
</dbReference>
<dbReference type="Proteomes" id="UP000298324">
    <property type="component" value="Unassembled WGS sequence"/>
</dbReference>
<reference evidence="3 4" key="1">
    <citation type="journal article" date="2018" name="Environ. Microbiol.">
        <title>Novel energy conservation strategies and behaviour of Pelotomaculum schinkii driving syntrophic propionate catabolism.</title>
        <authorList>
            <person name="Hidalgo-Ahumada C.A.P."/>
            <person name="Nobu M.K."/>
            <person name="Narihiro T."/>
            <person name="Tamaki H."/>
            <person name="Liu W.T."/>
            <person name="Kamagata Y."/>
            <person name="Stams A.J.M."/>
            <person name="Imachi H."/>
            <person name="Sousa D.Z."/>
        </authorList>
    </citation>
    <scope>NUCLEOTIDE SEQUENCE [LARGE SCALE GENOMIC DNA]</scope>
    <source>
        <strain evidence="3 4">HH</strain>
    </source>
</reference>